<gene>
    <name evidence="2" type="ORF">SAMN05216243_2121</name>
</gene>
<dbReference type="STRING" id="407036.SAMN05216243_2121"/>
<dbReference type="InterPro" id="IPR002645">
    <property type="entry name" value="STAS_dom"/>
</dbReference>
<dbReference type="Pfam" id="PF01740">
    <property type="entry name" value="STAS"/>
    <property type="match status" value="1"/>
</dbReference>
<protein>
    <submittedName>
        <fullName evidence="2">RsbT co-antagonist protein RsbR</fullName>
    </submittedName>
</protein>
<keyword evidence="3" id="KW-1185">Reference proteome</keyword>
<dbReference type="PANTHER" id="PTHR33745">
    <property type="entry name" value="RSBT ANTAGONIST PROTEIN RSBS-RELATED"/>
    <property type="match status" value="1"/>
</dbReference>
<dbReference type="AlphaFoldDB" id="A0A1G8ZN84"/>
<organism evidence="2 3">
    <name type="scientific">Sediminibacillus albus</name>
    <dbReference type="NCBI Taxonomy" id="407036"/>
    <lineage>
        <taxon>Bacteria</taxon>
        <taxon>Bacillati</taxon>
        <taxon>Bacillota</taxon>
        <taxon>Bacilli</taxon>
        <taxon>Bacillales</taxon>
        <taxon>Bacillaceae</taxon>
        <taxon>Sediminibacillus</taxon>
    </lineage>
</organism>
<feature type="domain" description="STAS" evidence="1">
    <location>
        <begin position="176"/>
        <end position="288"/>
    </location>
</feature>
<dbReference type="EMBL" id="FNFL01000003">
    <property type="protein sequence ID" value="SDK16518.1"/>
    <property type="molecule type" value="Genomic_DNA"/>
</dbReference>
<dbReference type="InterPro" id="IPR051932">
    <property type="entry name" value="Bact_StressResp_Reg"/>
</dbReference>
<dbReference type="Gene3D" id="3.30.750.24">
    <property type="entry name" value="STAS domain"/>
    <property type="match status" value="1"/>
</dbReference>
<evidence type="ECO:0000259" key="1">
    <source>
        <dbReference type="PROSITE" id="PS50801"/>
    </source>
</evidence>
<dbReference type="PROSITE" id="PS50801">
    <property type="entry name" value="STAS"/>
    <property type="match status" value="1"/>
</dbReference>
<dbReference type="SUPFAM" id="SSF52091">
    <property type="entry name" value="SpoIIaa-like"/>
    <property type="match status" value="1"/>
</dbReference>
<evidence type="ECO:0000313" key="3">
    <source>
        <dbReference type="Proteomes" id="UP000198694"/>
    </source>
</evidence>
<sequence length="293" mass="33690">MNTGTPTRRGENMEQIHKLAFFQNQLEENVPQLAEELLQNLLEKFPETYTNLSEEDHHLSYKLISALITTLSSLLPESEHADQEAIRWGQKIGSYLVDRDNSLSDSLAKLSVHKRVLWLFIEKKARTSDFGFHEVIEVMTRIDELYNHIVHGVGITLKEEEERKLSTYEEKYLKVSTPLVPIMDAVAVLPIIGEIDERRAEVLLEETVHRASQLNIDWLVIDLSGIFKVDDLFVSYLYKLLDLLKLLGITPILTGMKPEMSIRSRELGLFKEKGIITKSHLKQAVEMLHAQMK</sequence>
<name>A0A1G8ZN84_9BACI</name>
<accession>A0A1G8ZN84</accession>
<reference evidence="2 3" key="1">
    <citation type="submission" date="2016-10" db="EMBL/GenBank/DDBJ databases">
        <authorList>
            <person name="de Groot N.N."/>
        </authorList>
    </citation>
    <scope>NUCLEOTIDE SEQUENCE [LARGE SCALE GENOMIC DNA]</scope>
    <source>
        <strain evidence="2 3">CGMCC 1.6502</strain>
    </source>
</reference>
<dbReference type="Proteomes" id="UP000198694">
    <property type="component" value="Unassembled WGS sequence"/>
</dbReference>
<dbReference type="InterPro" id="IPR036513">
    <property type="entry name" value="STAS_dom_sf"/>
</dbReference>
<evidence type="ECO:0000313" key="2">
    <source>
        <dbReference type="EMBL" id="SDK16518.1"/>
    </source>
</evidence>
<dbReference type="CDD" id="cd07041">
    <property type="entry name" value="STAS_RsbR_RsbS_like"/>
    <property type="match status" value="1"/>
</dbReference>
<proteinExistence type="predicted"/>